<organism evidence="15 16">
    <name type="scientific">Pantoea rwandensis</name>
    <dbReference type="NCBI Taxonomy" id="1076550"/>
    <lineage>
        <taxon>Bacteria</taxon>
        <taxon>Pseudomonadati</taxon>
        <taxon>Pseudomonadota</taxon>
        <taxon>Gammaproteobacteria</taxon>
        <taxon>Enterobacterales</taxon>
        <taxon>Erwiniaceae</taxon>
        <taxon>Pantoea</taxon>
    </lineage>
</organism>
<dbReference type="EC" id="5.3.1.9" evidence="5 13"/>
<evidence type="ECO:0000256" key="7">
    <source>
        <dbReference type="ARBA" id="ARBA00022490"/>
    </source>
</evidence>
<keyword evidence="6 13" id="KW-0312">Gluconeogenesis</keyword>
<evidence type="ECO:0000256" key="10">
    <source>
        <dbReference type="ARBA" id="ARBA00023152"/>
    </source>
</evidence>
<dbReference type="InterPro" id="IPR051610">
    <property type="entry name" value="GPI/OXD"/>
</dbReference>
<name>A0A1X1D5X9_9GAMM</name>
<dbReference type="RefSeq" id="WP_211282893.1">
    <property type="nucleotide sequence ID" value="NZ_MLFR01000001.1"/>
</dbReference>
<dbReference type="InterPro" id="IPR014710">
    <property type="entry name" value="RmlC-like_jellyroll"/>
</dbReference>
<dbReference type="Proteomes" id="UP000193558">
    <property type="component" value="Unassembled WGS sequence"/>
</dbReference>
<dbReference type="CDD" id="cd02218">
    <property type="entry name" value="cupin_PGI"/>
    <property type="match status" value="1"/>
</dbReference>
<evidence type="ECO:0000256" key="11">
    <source>
        <dbReference type="ARBA" id="ARBA00023235"/>
    </source>
</evidence>
<dbReference type="SUPFAM" id="SSF51182">
    <property type="entry name" value="RmlC-like cupins"/>
    <property type="match status" value="1"/>
</dbReference>
<dbReference type="PANTHER" id="PTHR35848:SF6">
    <property type="entry name" value="CUPIN TYPE-2 DOMAIN-CONTAINING PROTEIN"/>
    <property type="match status" value="1"/>
</dbReference>
<comment type="caution">
    <text evidence="15">The sequence shown here is derived from an EMBL/GenBank/DDBJ whole genome shotgun (WGS) entry which is preliminary data.</text>
</comment>
<accession>A0A1X1D5X9</accession>
<evidence type="ECO:0000256" key="9">
    <source>
        <dbReference type="ARBA" id="ARBA00023004"/>
    </source>
</evidence>
<dbReference type="GO" id="GO:0005737">
    <property type="term" value="C:cytoplasm"/>
    <property type="evidence" value="ECO:0007669"/>
    <property type="project" value="UniProtKB-SubCell"/>
</dbReference>
<keyword evidence="9" id="KW-0408">Iron</keyword>
<gene>
    <name evidence="15" type="ORF">HA51_03115</name>
</gene>
<comment type="catalytic activity">
    <reaction evidence="12 13">
        <text>alpha-D-glucose 6-phosphate = beta-D-fructose 6-phosphate</text>
        <dbReference type="Rhea" id="RHEA:11816"/>
        <dbReference type="ChEBI" id="CHEBI:57634"/>
        <dbReference type="ChEBI" id="CHEBI:58225"/>
        <dbReference type="EC" id="5.3.1.9"/>
    </reaction>
</comment>
<evidence type="ECO:0000256" key="1">
    <source>
        <dbReference type="ARBA" id="ARBA00004496"/>
    </source>
</evidence>
<evidence type="ECO:0000256" key="2">
    <source>
        <dbReference type="ARBA" id="ARBA00004926"/>
    </source>
</evidence>
<keyword evidence="10 13" id="KW-0324">Glycolysis</keyword>
<keyword evidence="11 13" id="KW-0413">Isomerase</keyword>
<dbReference type="GO" id="GO:0004347">
    <property type="term" value="F:glucose-6-phosphate isomerase activity"/>
    <property type="evidence" value="ECO:0007669"/>
    <property type="project" value="UniProtKB-UniRule"/>
</dbReference>
<keyword evidence="8" id="KW-0479">Metal-binding</keyword>
<dbReference type="EMBL" id="MLFR01000001">
    <property type="protein sequence ID" value="ORM72056.1"/>
    <property type="molecule type" value="Genomic_DNA"/>
</dbReference>
<dbReference type="InterPro" id="IPR010551">
    <property type="entry name" value="G6P_isomerase_prok"/>
</dbReference>
<evidence type="ECO:0000256" key="6">
    <source>
        <dbReference type="ARBA" id="ARBA00022432"/>
    </source>
</evidence>
<evidence type="ECO:0000256" key="5">
    <source>
        <dbReference type="ARBA" id="ARBA00011952"/>
    </source>
</evidence>
<dbReference type="AlphaFoldDB" id="A0A1X1D5X9"/>
<dbReference type="GO" id="GO:0005506">
    <property type="term" value="F:iron ion binding"/>
    <property type="evidence" value="ECO:0007669"/>
    <property type="project" value="UniProtKB-UniRule"/>
</dbReference>
<evidence type="ECO:0000259" key="14">
    <source>
        <dbReference type="Pfam" id="PF06560"/>
    </source>
</evidence>
<evidence type="ECO:0000313" key="15">
    <source>
        <dbReference type="EMBL" id="ORM72056.1"/>
    </source>
</evidence>
<evidence type="ECO:0000256" key="8">
    <source>
        <dbReference type="ARBA" id="ARBA00022723"/>
    </source>
</evidence>
<comment type="subcellular location">
    <subcellularLocation>
        <location evidence="1 13">Cytoplasm</location>
    </subcellularLocation>
</comment>
<dbReference type="PIRSF" id="PIRSF019325">
    <property type="entry name" value="Glucose-6-phosphate_isomerase"/>
    <property type="match status" value="1"/>
</dbReference>
<dbReference type="PANTHER" id="PTHR35848">
    <property type="entry name" value="OXALATE-BINDING PROTEIN"/>
    <property type="match status" value="1"/>
</dbReference>
<dbReference type="Gene3D" id="2.60.120.10">
    <property type="entry name" value="Jelly Rolls"/>
    <property type="match status" value="1"/>
</dbReference>
<protein>
    <recommendedName>
        <fullName evidence="5 13">Glucose-6-phosphate isomerase</fullName>
        <ecNumber evidence="5 13">5.3.1.9</ecNumber>
    </recommendedName>
</protein>
<feature type="domain" description="Glucose-6-phosphate isomerase prokaryote" evidence="14">
    <location>
        <begin position="26"/>
        <end position="193"/>
    </location>
</feature>
<dbReference type="GO" id="GO:0006094">
    <property type="term" value="P:gluconeogenesis"/>
    <property type="evidence" value="ECO:0007669"/>
    <property type="project" value="UniProtKB-UniRule"/>
</dbReference>
<dbReference type="UniPathway" id="UPA00109">
    <property type="reaction ID" value="UER00181"/>
</dbReference>
<dbReference type="Pfam" id="PF06560">
    <property type="entry name" value="GPI"/>
    <property type="match status" value="1"/>
</dbReference>
<evidence type="ECO:0000256" key="12">
    <source>
        <dbReference type="ARBA" id="ARBA00029321"/>
    </source>
</evidence>
<reference evidence="15 16" key="1">
    <citation type="journal article" date="2017" name="Antonie Van Leeuwenhoek">
        <title>Phylogenomic resolution of the bacterial genus Pantoea and its relationship with Erwinia and Tatumella.</title>
        <authorList>
            <person name="Palmer M."/>
            <person name="Steenkamp E.T."/>
            <person name="Coetzee M.P."/>
            <person name="Chan W.Y."/>
            <person name="van Zyl E."/>
            <person name="De Maayer P."/>
            <person name="Coutinho T.A."/>
            <person name="Blom J."/>
            <person name="Smits T.H."/>
            <person name="Duffy B."/>
            <person name="Venter S.N."/>
        </authorList>
    </citation>
    <scope>NUCLEOTIDE SEQUENCE [LARGE SCALE GENOMIC DNA]</scope>
    <source>
        <strain evidence="15 16">LMG 26275</strain>
    </source>
</reference>
<evidence type="ECO:0000256" key="3">
    <source>
        <dbReference type="ARBA" id="ARBA00006542"/>
    </source>
</evidence>
<dbReference type="GO" id="GO:0006096">
    <property type="term" value="P:glycolytic process"/>
    <property type="evidence" value="ECO:0007669"/>
    <property type="project" value="UniProtKB-UniRule"/>
</dbReference>
<proteinExistence type="inferred from homology"/>
<evidence type="ECO:0000256" key="13">
    <source>
        <dbReference type="PIRNR" id="PIRNR019325"/>
    </source>
</evidence>
<sequence length="208" mass="23652">MKWVEPIGCQVDLQNGLMQNSSGHYQKHLNDLAGLYADEDAYKALLSQIGNAVVYEVTEWRPPARSSDMIFGLTRMIPGRVGKEFFLTRGHIHAIADRPEVYYGQRGEGLMLMESPDGETRIIEIKPQTVCYVPPYWIHRSVNTGNDDLVMLFAYPSDAGQDYDIISRSGGMRKRVMADAQRGWFLEDNPAWQPRSTEQVQQLLTEVI</sequence>
<comment type="subunit">
    <text evidence="4 13">Homodimer.</text>
</comment>
<comment type="similarity">
    <text evidence="3 13">Belongs to the archaeal-type GPI family.</text>
</comment>
<keyword evidence="7 13" id="KW-0963">Cytoplasm</keyword>
<dbReference type="InterPro" id="IPR016758">
    <property type="entry name" value="G6P_isomerase_archaea/bacteria"/>
</dbReference>
<dbReference type="InterPro" id="IPR011051">
    <property type="entry name" value="RmlC_Cupin_sf"/>
</dbReference>
<evidence type="ECO:0000256" key="4">
    <source>
        <dbReference type="ARBA" id="ARBA00011738"/>
    </source>
</evidence>
<comment type="pathway">
    <text evidence="2">Carbohydrate degradation; glycolysis; D-glyceraldehyde 3-phosphate and glycerone phosphate from D-glucose: step 2/4.</text>
</comment>
<evidence type="ECO:0000313" key="16">
    <source>
        <dbReference type="Proteomes" id="UP000193558"/>
    </source>
</evidence>